<protein>
    <submittedName>
        <fullName evidence="2">Uncharacterized protein</fullName>
    </submittedName>
</protein>
<evidence type="ECO:0000313" key="2">
    <source>
        <dbReference type="EMBL" id="GAT55231.1"/>
    </source>
</evidence>
<feature type="region of interest" description="Disordered" evidence="1">
    <location>
        <begin position="1256"/>
        <end position="1316"/>
    </location>
</feature>
<feature type="compositionally biased region" description="Pro residues" evidence="1">
    <location>
        <begin position="1066"/>
        <end position="1080"/>
    </location>
</feature>
<organism evidence="2 3">
    <name type="scientific">Mycena chlorophos</name>
    <name type="common">Agaric fungus</name>
    <name type="synonym">Agaricus chlorophos</name>
    <dbReference type="NCBI Taxonomy" id="658473"/>
    <lineage>
        <taxon>Eukaryota</taxon>
        <taxon>Fungi</taxon>
        <taxon>Dikarya</taxon>
        <taxon>Basidiomycota</taxon>
        <taxon>Agaricomycotina</taxon>
        <taxon>Agaricomycetes</taxon>
        <taxon>Agaricomycetidae</taxon>
        <taxon>Agaricales</taxon>
        <taxon>Marasmiineae</taxon>
        <taxon>Mycenaceae</taxon>
        <taxon>Mycena</taxon>
    </lineage>
</organism>
<keyword evidence="3" id="KW-1185">Reference proteome</keyword>
<name>A0ABQ0LVY9_MYCCL</name>
<evidence type="ECO:0000256" key="1">
    <source>
        <dbReference type="SAM" id="MobiDB-lite"/>
    </source>
</evidence>
<reference evidence="2" key="1">
    <citation type="submission" date="2014-09" db="EMBL/GenBank/DDBJ databases">
        <title>Genome sequence of the luminous mushroom Mycena chlorophos for searching fungal bioluminescence genes.</title>
        <authorList>
            <person name="Tanaka Y."/>
            <person name="Kasuga D."/>
            <person name="Oba Y."/>
            <person name="Hase S."/>
            <person name="Sato K."/>
            <person name="Oba Y."/>
            <person name="Sakakibara Y."/>
        </authorList>
    </citation>
    <scope>NUCLEOTIDE SEQUENCE</scope>
</reference>
<proteinExistence type="predicted"/>
<evidence type="ECO:0000313" key="3">
    <source>
        <dbReference type="Proteomes" id="UP000815677"/>
    </source>
</evidence>
<dbReference type="EMBL" id="DF848931">
    <property type="protein sequence ID" value="GAT55231.1"/>
    <property type="molecule type" value="Genomic_DNA"/>
</dbReference>
<feature type="compositionally biased region" description="Basic and acidic residues" evidence="1">
    <location>
        <begin position="886"/>
        <end position="908"/>
    </location>
</feature>
<dbReference type="Proteomes" id="UP000815677">
    <property type="component" value="Unassembled WGS sequence"/>
</dbReference>
<feature type="region of interest" description="Disordered" evidence="1">
    <location>
        <begin position="1211"/>
        <end position="1242"/>
    </location>
</feature>
<sequence>MDPSSAGGGPHDPFFIDTWTSKSWQGYEILPKEAKNYLNKLSTALKGLVHQDSDWELPIWGPEANTAPPELEQWIKEQKIPHWHGRPSLLLHKLGTRLDSIMATTLNKVFKCNSSMFLINASGSGKTRHILEALCEYWGFYYIKRADGRDLGSNDLRLCITRIESHEGFIADLESCRSTLDDDACKVQGRKNSQIAEKCISHIFLARHLIFKLYLEVVLDLGYQPSKEYSRRWVLLQLMPSLLSGLQEDIFGELSLRISAGDLSSAQCQLLNHKIYSNAREIIAQTEKTRLVLYTVIDEAQLLINDLVGAFLNSQNTEYRTFFRELMVFGRDKLALDLDSGTVGTGTGLKLDELQTDLQSTFAKVHDRNVVSYTSGSFGLADSEDALHRQEAYIREYLPPALQFSDTGKRLIHRIKLWVAGRFRLTASFLEHLLLTNFDQPHRELDKWIFHHTRFTPTDNIHDQSQVPSPYQMSLMPIYDNLQFNKIRLKTAIESLRVAVMQSLLRYKIIISLANQQLFVECSFARFEDSSARSARIFEPLIVLAATSQLELEAPPAGMSPSRYVQMHIADTSQEMNGMENYTAMVLAEMFGDFEPLKSVFQLHSDAEVPSWFNKRARLVVVHRESLGADRMEHSIYPANWPRKQVPSGQFGQQTNRQATMEWLRLRDPLKPTFCFPDKMMGPDILCFLQLEKHDPDEEDILILLCIQCKYHNNTKTLTSDPARPAGAGGLVREATMTTRPAHFWVHSVKVLDEDGQDLIMATQQALSDLPNAASLGSPFPILRVVAMWPPALNLDQATEFESQMQWQDEHTLAAINWRSPALQTKIPFVATIVAQNKRQAALQRKALLEQKQNNQAQNERQDRSRDPTSPPGSHTPTPGLKRTRRTLDLDDSEARGHDKKARTEEPMTSHWQSPTPIRFIPPIRYHRTKVPNFNERRWKGKGKAREEYGSNADNLVLKWEPPLMPDAHLSPISGDEVRQRRPPHSPESWRHHSQPPMHASHARSAPTTPIYTSPRRPFPSLGSPMSRGASHHYSSSPLRPRAVAPYPQVMPDTSDESIAGSSIRIPPPIRAFRPLPDPGMPSYLPHAEASPRRSQAADEEYSPLNPSLHLGQPTSPMSLPSTGLHLSLPYAYPPAYSAPATHPGPFQQHRLPTQEQDHYFRRWDMPSSQRPSPLSLSPLSAGPGSPFLRPVGVQSPDYSGSPYAHHVLYGETTAGSGMPPVHRHPSASPQTHRELPSPAAPYYPAEDELFELDLGEGGGREMMPADSTAGPQAGMSSGSHSALWATDAGVGPGVGLHAGEHDASPGTSWSGESGSDSGLWYPATRYFTE</sequence>
<feature type="compositionally biased region" description="Polar residues" evidence="1">
    <location>
        <begin position="1306"/>
        <end position="1316"/>
    </location>
</feature>
<gene>
    <name evidence="2" type="ORF">MCHLO_12020</name>
</gene>
<feature type="compositionally biased region" description="Polar residues" evidence="1">
    <location>
        <begin position="1113"/>
        <end position="1122"/>
    </location>
</feature>
<feature type="region of interest" description="Disordered" evidence="1">
    <location>
        <begin position="852"/>
        <end position="917"/>
    </location>
</feature>
<feature type="region of interest" description="Disordered" evidence="1">
    <location>
        <begin position="968"/>
        <end position="1122"/>
    </location>
</feature>
<accession>A0ABQ0LVY9</accession>